<gene>
    <name evidence="1" type="ORF">G3I74_01645</name>
</gene>
<keyword evidence="2" id="KW-1185">Reference proteome</keyword>
<sequence length="301" mass="33040">MIIVAVPELDALLSGQPALPPRLRAMLARGQSRALDESAWAAELVAGRAVAAAPLTRRLDAPEDAEGFWLRADPVVLTPDLSAVWIRPGARLDAGSPAVSELRDVLAEAGLAFDLPHPERGYIRLERLPECRFVPPAEVHGESMDYVLPAGPDAARWRRLLNECQVILHQQADAADPGRPGGLWFWGAGSLPPRDQIRPRVRHLSGADPLWSALAAWLGLEHAAEADAGPARDGSLIEWQPDPALDQGANLAALDEWLTPLWRRLRWGRLHALEIAGRRRVWRLSPAAAWCFWQRSATLPT</sequence>
<reference evidence="1 2" key="1">
    <citation type="submission" date="2020-02" db="EMBL/GenBank/DDBJ databases">
        <authorList>
            <person name="Zhang X.-Y."/>
        </authorList>
    </citation>
    <scope>NUCLEOTIDE SEQUENCE [LARGE SCALE GENOMIC DNA]</scope>
    <source>
        <strain evidence="1 2">C33</strain>
    </source>
</reference>
<evidence type="ECO:0000313" key="1">
    <source>
        <dbReference type="EMBL" id="NDY94433.1"/>
    </source>
</evidence>
<evidence type="ECO:0008006" key="3">
    <source>
        <dbReference type="Google" id="ProtNLM"/>
    </source>
</evidence>
<proteinExistence type="predicted"/>
<accession>A0A845URG8</accession>
<evidence type="ECO:0000313" key="2">
    <source>
        <dbReference type="Proteomes" id="UP000484885"/>
    </source>
</evidence>
<name>A0A845URG8_9GAMM</name>
<comment type="caution">
    <text evidence="1">The sequence shown here is derived from an EMBL/GenBank/DDBJ whole genome shotgun (WGS) entry which is preliminary data.</text>
</comment>
<dbReference type="AlphaFoldDB" id="A0A845URG8"/>
<dbReference type="RefSeq" id="WP_164209582.1">
    <property type="nucleotide sequence ID" value="NZ_JAAGSC010000031.1"/>
</dbReference>
<protein>
    <recommendedName>
        <fullName evidence="3">Phosphoglycerate mutase</fullName>
    </recommendedName>
</protein>
<organism evidence="1 2">
    <name type="scientific">Wenzhouxiangella limi</name>
    <dbReference type="NCBI Taxonomy" id="2707351"/>
    <lineage>
        <taxon>Bacteria</taxon>
        <taxon>Pseudomonadati</taxon>
        <taxon>Pseudomonadota</taxon>
        <taxon>Gammaproteobacteria</taxon>
        <taxon>Chromatiales</taxon>
        <taxon>Wenzhouxiangellaceae</taxon>
        <taxon>Wenzhouxiangella</taxon>
    </lineage>
</organism>
<dbReference type="Proteomes" id="UP000484885">
    <property type="component" value="Unassembled WGS sequence"/>
</dbReference>
<dbReference type="EMBL" id="JAAGSC010000031">
    <property type="protein sequence ID" value="NDY94433.1"/>
    <property type="molecule type" value="Genomic_DNA"/>
</dbReference>